<evidence type="ECO:0000256" key="7">
    <source>
        <dbReference type="ARBA" id="ARBA00023056"/>
    </source>
</evidence>
<dbReference type="EMBL" id="JADWOX010000006">
    <property type="protein sequence ID" value="MBI1684062.1"/>
    <property type="molecule type" value="Genomic_DNA"/>
</dbReference>
<evidence type="ECO:0000313" key="12">
    <source>
        <dbReference type="EMBL" id="MBI1684062.1"/>
    </source>
</evidence>
<sequence>MSGLEVLSVASEIFPLIKTGGLADVTGALPLALAREGVHVTTLVPGYPAVMAALEPSEPVHRFASLMGGPARLLRGRAGALDLLVIDAPHLYDRPGNPYLQAPGVEWVDNGPRFAALAKVAADLGLGLLADYRPGVIQAHDWHAGLTPAYLHYARRKDRRLKAPPVVLSIHNLAFQGIFPAQLLDTLGLPPEALAIDGVEYWGDIGFLKAGIQFADQVTTVSPSYAAEIIGDDGGMGLGGLLKSRAKRLIGILNGIDDEVWNPETDPAISARYTAATIEQRAINKLALQARFGLRPDPEAPLFGIASRLTDQKGVDLLLGALPVLFAEGAQLIVCGQGEPRYEAAFAEAAERYPGAMGRFLGYREDLAHLLQAGADAILAPSRFEPCGLTQLCAMRYGAVPVVSRTGGLSDTIIDANTAGIARSAATGVQFAPPTQDMLEDAIRRTCALYRDPASWRRVQLNAMASDSSWRVSAAEYAALFRRLSSRSATRPANDVAAKPAPEGEPRSFAGYGVGAPDKPKATARAPSRRALARAQAASAAQRCAGET</sequence>
<feature type="region of interest" description="Disordered" evidence="9">
    <location>
        <begin position="491"/>
        <end position="537"/>
    </location>
</feature>
<evidence type="ECO:0000256" key="3">
    <source>
        <dbReference type="ARBA" id="ARBA00004964"/>
    </source>
</evidence>
<evidence type="ECO:0000259" key="11">
    <source>
        <dbReference type="Pfam" id="PF08323"/>
    </source>
</evidence>
<dbReference type="Proteomes" id="UP000639859">
    <property type="component" value="Unassembled WGS sequence"/>
</dbReference>
<evidence type="ECO:0000256" key="4">
    <source>
        <dbReference type="ARBA" id="ARBA00010281"/>
    </source>
</evidence>
<evidence type="ECO:0000313" key="13">
    <source>
        <dbReference type="Proteomes" id="UP000639859"/>
    </source>
</evidence>
<accession>A0ABS0SWQ2</accession>
<gene>
    <name evidence="8 12" type="primary">glgA</name>
    <name evidence="12" type="ORF">I4Q42_10315</name>
</gene>
<protein>
    <recommendedName>
        <fullName evidence="8">Glycogen synthase</fullName>
        <ecNumber evidence="8">2.4.1.21</ecNumber>
    </recommendedName>
    <alternativeName>
        <fullName evidence="8">Starch [bacterial glycogen] synthase</fullName>
    </alternativeName>
</protein>
<dbReference type="PANTHER" id="PTHR45825">
    <property type="entry name" value="GRANULE-BOUND STARCH SYNTHASE 1, CHLOROPLASTIC/AMYLOPLASTIC"/>
    <property type="match status" value="1"/>
</dbReference>
<comment type="catalytic activity">
    <reaction evidence="1 8">
        <text>[(1-&gt;4)-alpha-D-glucosyl](n) + ADP-alpha-D-glucose = [(1-&gt;4)-alpha-D-glucosyl](n+1) + ADP + H(+)</text>
        <dbReference type="Rhea" id="RHEA:18189"/>
        <dbReference type="Rhea" id="RHEA-COMP:9584"/>
        <dbReference type="Rhea" id="RHEA-COMP:9587"/>
        <dbReference type="ChEBI" id="CHEBI:15378"/>
        <dbReference type="ChEBI" id="CHEBI:15444"/>
        <dbReference type="ChEBI" id="CHEBI:57498"/>
        <dbReference type="ChEBI" id="CHEBI:456216"/>
        <dbReference type="EC" id="2.4.1.21"/>
    </reaction>
</comment>
<dbReference type="PANTHER" id="PTHR45825:SF11">
    <property type="entry name" value="ALPHA AMYLASE DOMAIN-CONTAINING PROTEIN"/>
    <property type="match status" value="1"/>
</dbReference>
<evidence type="ECO:0000256" key="9">
    <source>
        <dbReference type="SAM" id="MobiDB-lite"/>
    </source>
</evidence>
<dbReference type="Pfam" id="PF00534">
    <property type="entry name" value="Glycos_transf_1"/>
    <property type="match status" value="1"/>
</dbReference>
<dbReference type="HAMAP" id="MF_00484">
    <property type="entry name" value="Glycogen_synth"/>
    <property type="match status" value="1"/>
</dbReference>
<evidence type="ECO:0000256" key="2">
    <source>
        <dbReference type="ARBA" id="ARBA00002764"/>
    </source>
</evidence>
<dbReference type="NCBIfam" id="TIGR02095">
    <property type="entry name" value="glgA"/>
    <property type="match status" value="1"/>
</dbReference>
<name>A0ABS0SWQ2_9CAUL</name>
<dbReference type="InterPro" id="IPR011835">
    <property type="entry name" value="GS/SS"/>
</dbReference>
<dbReference type="Pfam" id="PF08323">
    <property type="entry name" value="Glyco_transf_5"/>
    <property type="match status" value="1"/>
</dbReference>
<feature type="binding site" evidence="8">
    <location>
        <position position="18"/>
    </location>
    <ligand>
        <name>ADP-alpha-D-glucose</name>
        <dbReference type="ChEBI" id="CHEBI:57498"/>
    </ligand>
</feature>
<keyword evidence="13" id="KW-1185">Reference proteome</keyword>
<feature type="domain" description="Starch synthase catalytic" evidence="11">
    <location>
        <begin position="6"/>
        <end position="243"/>
    </location>
</feature>
<evidence type="ECO:0000256" key="1">
    <source>
        <dbReference type="ARBA" id="ARBA00001478"/>
    </source>
</evidence>
<comment type="similarity">
    <text evidence="4 8">Belongs to the glycosyltransferase 1 family. Bacterial/plant glycogen synthase subfamily.</text>
</comment>
<keyword evidence="6 8" id="KW-0808">Transferase</keyword>
<dbReference type="CDD" id="cd03791">
    <property type="entry name" value="GT5_Glycogen_synthase_DULL1-like"/>
    <property type="match status" value="1"/>
</dbReference>
<evidence type="ECO:0000259" key="10">
    <source>
        <dbReference type="Pfam" id="PF00534"/>
    </source>
</evidence>
<reference evidence="12 13" key="1">
    <citation type="submission" date="2020-11" db="EMBL/GenBank/DDBJ databases">
        <title>genome sequence of strain KACC 18849.</title>
        <authorList>
            <person name="Gao J."/>
            <person name="Zhang X."/>
        </authorList>
    </citation>
    <scope>NUCLEOTIDE SEQUENCE [LARGE SCALE GENOMIC DNA]</scope>
    <source>
        <strain evidence="12 13">KACC 18849</strain>
    </source>
</reference>
<evidence type="ECO:0000256" key="6">
    <source>
        <dbReference type="ARBA" id="ARBA00022679"/>
    </source>
</evidence>
<proteinExistence type="inferred from homology"/>
<evidence type="ECO:0000256" key="8">
    <source>
        <dbReference type="HAMAP-Rule" id="MF_00484"/>
    </source>
</evidence>
<feature type="domain" description="Glycosyl transferase family 1" evidence="10">
    <location>
        <begin position="291"/>
        <end position="447"/>
    </location>
</feature>
<dbReference type="NCBIfam" id="NF001899">
    <property type="entry name" value="PRK00654.1-2"/>
    <property type="match status" value="1"/>
</dbReference>
<dbReference type="InterPro" id="IPR001296">
    <property type="entry name" value="Glyco_trans_1"/>
</dbReference>
<comment type="function">
    <text evidence="2 8">Synthesizes alpha-1,4-glucan chains using ADP-glucose.</text>
</comment>
<dbReference type="GO" id="GO:0009011">
    <property type="term" value="F:alpha-1,4-glucan glucosyltransferase (ADP-glucose donor) activity"/>
    <property type="evidence" value="ECO:0007669"/>
    <property type="project" value="UniProtKB-EC"/>
</dbReference>
<organism evidence="12 13">
    <name type="scientific">Caulobacter hibisci</name>
    <dbReference type="NCBI Taxonomy" id="2035993"/>
    <lineage>
        <taxon>Bacteria</taxon>
        <taxon>Pseudomonadati</taxon>
        <taxon>Pseudomonadota</taxon>
        <taxon>Alphaproteobacteria</taxon>
        <taxon>Caulobacterales</taxon>
        <taxon>Caulobacteraceae</taxon>
        <taxon>Caulobacter</taxon>
    </lineage>
</organism>
<dbReference type="InterPro" id="IPR013534">
    <property type="entry name" value="Starch_synth_cat_dom"/>
</dbReference>
<keyword evidence="5 8" id="KW-0328">Glycosyltransferase</keyword>
<evidence type="ECO:0000256" key="5">
    <source>
        <dbReference type="ARBA" id="ARBA00022676"/>
    </source>
</evidence>
<dbReference type="EC" id="2.4.1.21" evidence="8"/>
<comment type="caution">
    <text evidence="12">The sequence shown here is derived from an EMBL/GenBank/DDBJ whole genome shotgun (WGS) entry which is preliminary data.</text>
</comment>
<keyword evidence="7 8" id="KW-0320">Glycogen biosynthesis</keyword>
<dbReference type="SUPFAM" id="SSF53756">
    <property type="entry name" value="UDP-Glycosyltransferase/glycogen phosphorylase"/>
    <property type="match status" value="1"/>
</dbReference>
<dbReference type="RefSeq" id="WP_198575991.1">
    <property type="nucleotide sequence ID" value="NZ_JADWOX010000006.1"/>
</dbReference>
<dbReference type="Gene3D" id="3.40.50.2000">
    <property type="entry name" value="Glycogen Phosphorylase B"/>
    <property type="match status" value="2"/>
</dbReference>
<comment type="pathway">
    <text evidence="3 8">Glycan biosynthesis; glycogen biosynthesis.</text>
</comment>